<feature type="transmembrane region" description="Helical" evidence="6">
    <location>
        <begin position="129"/>
        <end position="146"/>
    </location>
</feature>
<dbReference type="InterPro" id="IPR000620">
    <property type="entry name" value="EamA_dom"/>
</dbReference>
<evidence type="ECO:0000256" key="6">
    <source>
        <dbReference type="SAM" id="Phobius"/>
    </source>
</evidence>
<dbReference type="OrthoDB" id="9804865at2"/>
<name>A0A3N9TJY6_9VIBR</name>
<feature type="transmembrane region" description="Helical" evidence="6">
    <location>
        <begin position="75"/>
        <end position="98"/>
    </location>
</feature>
<dbReference type="InterPro" id="IPR037185">
    <property type="entry name" value="EmrE-like"/>
</dbReference>
<keyword evidence="4 6" id="KW-1133">Transmembrane helix</keyword>
<evidence type="ECO:0000259" key="7">
    <source>
        <dbReference type="Pfam" id="PF00892"/>
    </source>
</evidence>
<dbReference type="GO" id="GO:0005886">
    <property type="term" value="C:plasma membrane"/>
    <property type="evidence" value="ECO:0007669"/>
    <property type="project" value="UniProtKB-SubCell"/>
</dbReference>
<dbReference type="AlphaFoldDB" id="A0A3N9TJY6"/>
<feature type="domain" description="EamA" evidence="7">
    <location>
        <begin position="18"/>
        <end position="145"/>
    </location>
</feature>
<evidence type="ECO:0000313" key="9">
    <source>
        <dbReference type="Proteomes" id="UP000281112"/>
    </source>
</evidence>
<feature type="transmembrane region" description="Helical" evidence="6">
    <location>
        <begin position="104"/>
        <end position="122"/>
    </location>
</feature>
<evidence type="ECO:0000313" key="8">
    <source>
        <dbReference type="EMBL" id="RQW64639.1"/>
    </source>
</evidence>
<keyword evidence="5 6" id="KW-0472">Membrane</keyword>
<evidence type="ECO:0000256" key="3">
    <source>
        <dbReference type="ARBA" id="ARBA00022692"/>
    </source>
</evidence>
<feature type="transmembrane region" description="Helical" evidence="6">
    <location>
        <begin position="218"/>
        <end position="238"/>
    </location>
</feature>
<dbReference type="RefSeq" id="WP_124935288.1">
    <property type="nucleotide sequence ID" value="NZ_RJVQ01000001.1"/>
</dbReference>
<dbReference type="InterPro" id="IPR051258">
    <property type="entry name" value="Diverse_Substrate_Transporter"/>
</dbReference>
<feature type="transmembrane region" description="Helical" evidence="6">
    <location>
        <begin position="44"/>
        <end position="63"/>
    </location>
</feature>
<dbReference type="Pfam" id="PF00892">
    <property type="entry name" value="EamA"/>
    <property type="match status" value="2"/>
</dbReference>
<keyword evidence="2" id="KW-1003">Cell membrane</keyword>
<dbReference type="SUPFAM" id="SSF103481">
    <property type="entry name" value="Multidrug resistance efflux transporter EmrE"/>
    <property type="match status" value="2"/>
</dbReference>
<dbReference type="PANTHER" id="PTHR42920">
    <property type="entry name" value="OS03G0707200 PROTEIN-RELATED"/>
    <property type="match status" value="1"/>
</dbReference>
<evidence type="ECO:0000256" key="1">
    <source>
        <dbReference type="ARBA" id="ARBA00004651"/>
    </source>
</evidence>
<organism evidence="8 9">
    <name type="scientific">Vibrio viridaestus</name>
    <dbReference type="NCBI Taxonomy" id="2487322"/>
    <lineage>
        <taxon>Bacteria</taxon>
        <taxon>Pseudomonadati</taxon>
        <taxon>Pseudomonadota</taxon>
        <taxon>Gammaproteobacteria</taxon>
        <taxon>Vibrionales</taxon>
        <taxon>Vibrionaceae</taxon>
        <taxon>Vibrio</taxon>
    </lineage>
</organism>
<evidence type="ECO:0000256" key="4">
    <source>
        <dbReference type="ARBA" id="ARBA00022989"/>
    </source>
</evidence>
<gene>
    <name evidence="8" type="ORF">EES38_00910</name>
</gene>
<proteinExistence type="predicted"/>
<feature type="transmembrane region" description="Helical" evidence="6">
    <location>
        <begin position="187"/>
        <end position="206"/>
    </location>
</feature>
<sequence length="303" mass="33048">MKSNNILLQRLASKAPHLAMVFVTIIWGTTYLLVQHGLTASSPMFFVGCRFAAAAFAACLISYRKLRHVTKQDLWAALVIGFSITVGYGAQTIGLQYITSSESAFFTALFVPFVPFILWVGFKKVPHMMSLIGIVLAFIGLILLSGNDLSSISFNFGQMITILSAFFVAGEIILISHFAPRVNLQRVTVLQLMFASLFAFISMPLVGETTIPPFSMTLFTMVVGLGLASAFIQLVMNWSQRVVEPSTASVIYAGEPVWAGIFGRMAGERLPPIALVGGALVVLSILVSEYRPKKKNQVQERAA</sequence>
<dbReference type="EMBL" id="RJVQ01000001">
    <property type="protein sequence ID" value="RQW64639.1"/>
    <property type="molecule type" value="Genomic_DNA"/>
</dbReference>
<dbReference type="PANTHER" id="PTHR42920:SF5">
    <property type="entry name" value="EAMA DOMAIN-CONTAINING PROTEIN"/>
    <property type="match status" value="1"/>
</dbReference>
<reference evidence="8 9" key="1">
    <citation type="submission" date="2018-11" db="EMBL/GenBank/DDBJ databases">
        <title>Vibrio LJC006 sp. nov., isolated from seawater during the bloom of the enteromorpha.</title>
        <authorList>
            <person name="Liang J."/>
        </authorList>
    </citation>
    <scope>NUCLEOTIDE SEQUENCE [LARGE SCALE GENOMIC DNA]</scope>
    <source>
        <strain evidence="8 9">LJC006</strain>
    </source>
</reference>
<evidence type="ECO:0000256" key="5">
    <source>
        <dbReference type="ARBA" id="ARBA00023136"/>
    </source>
</evidence>
<dbReference type="Proteomes" id="UP000281112">
    <property type="component" value="Unassembled WGS sequence"/>
</dbReference>
<protein>
    <submittedName>
        <fullName evidence="8">DMT family transporter</fullName>
    </submittedName>
</protein>
<feature type="domain" description="EamA" evidence="7">
    <location>
        <begin position="156"/>
        <end position="287"/>
    </location>
</feature>
<feature type="transmembrane region" description="Helical" evidence="6">
    <location>
        <begin position="152"/>
        <end position="175"/>
    </location>
</feature>
<feature type="transmembrane region" description="Helical" evidence="6">
    <location>
        <begin position="20"/>
        <end position="38"/>
    </location>
</feature>
<comment type="subcellular location">
    <subcellularLocation>
        <location evidence="1">Cell membrane</location>
        <topology evidence="1">Multi-pass membrane protein</topology>
    </subcellularLocation>
</comment>
<accession>A0A3N9TJY6</accession>
<evidence type="ECO:0000256" key="2">
    <source>
        <dbReference type="ARBA" id="ARBA00022475"/>
    </source>
</evidence>
<comment type="caution">
    <text evidence="8">The sequence shown here is derived from an EMBL/GenBank/DDBJ whole genome shotgun (WGS) entry which is preliminary data.</text>
</comment>
<keyword evidence="9" id="KW-1185">Reference proteome</keyword>
<keyword evidence="3 6" id="KW-0812">Transmembrane</keyword>